<reference evidence="7 8" key="1">
    <citation type="journal article" date="2020" name="Int. J. Syst. Evol. Microbiol.">
        <title>Novel acetic acid bacteria from cider fermentations: Acetobacter conturbans sp. nov. and Acetobacter fallax sp. nov.</title>
        <authorList>
            <person name="Sombolestani A.S."/>
            <person name="Cleenwerck I."/>
            <person name="Cnockaert M."/>
            <person name="Borremans W."/>
            <person name="Wieme A.D."/>
            <person name="De Vuyst L."/>
            <person name="Vandamme P."/>
        </authorList>
    </citation>
    <scope>NUCLEOTIDE SEQUENCE [LARGE SCALE GENOMIC DNA]</scope>
    <source>
        <strain evidence="7 8">LMG 1627</strain>
    </source>
</reference>
<dbReference type="PANTHER" id="PTHR30168">
    <property type="entry name" value="PUTATIVE MEMBRANE PROTEIN YPFJ"/>
    <property type="match status" value="1"/>
</dbReference>
<evidence type="ECO:0000256" key="1">
    <source>
        <dbReference type="ARBA" id="ARBA00004167"/>
    </source>
</evidence>
<organism evidence="7 8">
    <name type="scientific">Acetobacter conturbans</name>
    <dbReference type="NCBI Taxonomy" id="1737472"/>
    <lineage>
        <taxon>Bacteria</taxon>
        <taxon>Pseudomonadati</taxon>
        <taxon>Pseudomonadota</taxon>
        <taxon>Alphaproteobacteria</taxon>
        <taxon>Acetobacterales</taxon>
        <taxon>Acetobacteraceae</taxon>
        <taxon>Acetobacter</taxon>
    </lineage>
</organism>
<evidence type="ECO:0000313" key="7">
    <source>
        <dbReference type="EMBL" id="NHN87316.1"/>
    </source>
</evidence>
<evidence type="ECO:0008006" key="9">
    <source>
        <dbReference type="Google" id="ProtNLM"/>
    </source>
</evidence>
<keyword evidence="8" id="KW-1185">Reference proteome</keyword>
<accession>A0ABX0JUY3</accession>
<evidence type="ECO:0000256" key="4">
    <source>
        <dbReference type="ARBA" id="ARBA00023136"/>
    </source>
</evidence>
<dbReference type="InterPro" id="IPR007343">
    <property type="entry name" value="Uncharacterised_pept_Zn_put"/>
</dbReference>
<dbReference type="PANTHER" id="PTHR30168:SF0">
    <property type="entry name" value="INNER MEMBRANE PROTEIN"/>
    <property type="match status" value="1"/>
</dbReference>
<sequence length="289" mass="30906">MRLDDERESNNIEDIRGQSGGGGRMPLRIGGIGGVILVLGALYFGVDPQVVLNLLQGGGTTDSGSSQTVAQAPSPQDDAQKQFISRILASTEDVWSSYFQQMGRTYHDPHLVLFSGGANSACGYAQTSVGPFYCPADQKVYLDLGFFKELQDRLGAGGDFARAYVVAHEVGHHVQNELGIMQQVNREGGTGQSGASSLSVRVELQADCFAGVWAKRANDAKSILQTGDVEQGLNAAAAVGDDRLEKQAQGYVVPDSFTHGTSAQRVTWFRRGLTYGDIGHCDTFNAPTL</sequence>
<dbReference type="Proteomes" id="UP000631653">
    <property type="component" value="Unassembled WGS sequence"/>
</dbReference>
<gene>
    <name evidence="7" type="ORF">GOB81_01515</name>
</gene>
<dbReference type="Pfam" id="PF04228">
    <property type="entry name" value="Zn_peptidase"/>
    <property type="match status" value="1"/>
</dbReference>
<comment type="subcellular location">
    <subcellularLocation>
        <location evidence="1">Membrane</location>
        <topology evidence="1">Single-pass membrane protein</topology>
    </subcellularLocation>
</comment>
<keyword evidence="4 6" id="KW-0472">Membrane</keyword>
<proteinExistence type="predicted"/>
<evidence type="ECO:0000256" key="5">
    <source>
        <dbReference type="SAM" id="MobiDB-lite"/>
    </source>
</evidence>
<evidence type="ECO:0000256" key="6">
    <source>
        <dbReference type="SAM" id="Phobius"/>
    </source>
</evidence>
<feature type="transmembrane region" description="Helical" evidence="6">
    <location>
        <begin position="25"/>
        <end position="46"/>
    </location>
</feature>
<comment type="caution">
    <text evidence="7">The sequence shown here is derived from an EMBL/GenBank/DDBJ whole genome shotgun (WGS) entry which is preliminary data.</text>
</comment>
<feature type="region of interest" description="Disordered" evidence="5">
    <location>
        <begin position="1"/>
        <end position="20"/>
    </location>
</feature>
<name>A0ABX0JUY3_9PROT</name>
<dbReference type="RefSeq" id="WP_173568598.1">
    <property type="nucleotide sequence ID" value="NZ_WOSY01000001.1"/>
</dbReference>
<keyword evidence="2 6" id="KW-0812">Transmembrane</keyword>
<dbReference type="EMBL" id="WOSY01000001">
    <property type="protein sequence ID" value="NHN87316.1"/>
    <property type="molecule type" value="Genomic_DNA"/>
</dbReference>
<evidence type="ECO:0000256" key="3">
    <source>
        <dbReference type="ARBA" id="ARBA00022989"/>
    </source>
</evidence>
<keyword evidence="3 6" id="KW-1133">Transmembrane helix</keyword>
<feature type="compositionally biased region" description="Basic and acidic residues" evidence="5">
    <location>
        <begin position="1"/>
        <end position="16"/>
    </location>
</feature>
<evidence type="ECO:0000256" key="2">
    <source>
        <dbReference type="ARBA" id="ARBA00022692"/>
    </source>
</evidence>
<protein>
    <recommendedName>
        <fullName evidence="9">Neutral zinc metallopeptidase</fullName>
    </recommendedName>
</protein>
<evidence type="ECO:0000313" key="8">
    <source>
        <dbReference type="Proteomes" id="UP000631653"/>
    </source>
</evidence>